<dbReference type="CDD" id="cd02440">
    <property type="entry name" value="AdoMet_MTases"/>
    <property type="match status" value="1"/>
</dbReference>
<accession>A0A9D6AB83</accession>
<dbReference type="SUPFAM" id="SSF53335">
    <property type="entry name" value="S-adenosyl-L-methionine-dependent methyltransferases"/>
    <property type="match status" value="1"/>
</dbReference>
<dbReference type="PANTHER" id="PTHR43861">
    <property type="entry name" value="TRANS-ACONITATE 2-METHYLTRANSFERASE-RELATED"/>
    <property type="match status" value="1"/>
</dbReference>
<reference evidence="2" key="1">
    <citation type="submission" date="2020-04" db="EMBL/GenBank/DDBJ databases">
        <title>Deep metagenomics examines the oral microbiome during advanced dental caries in children, revealing novel taxa and co-occurrences with host molecules.</title>
        <authorList>
            <person name="Baker J.L."/>
            <person name="Morton J.T."/>
            <person name="Dinis M."/>
            <person name="Alvarez R."/>
            <person name="Tran N.C."/>
            <person name="Knight R."/>
            <person name="Edlund A."/>
        </authorList>
    </citation>
    <scope>NUCLEOTIDE SEQUENCE</scope>
    <source>
        <strain evidence="2">JCVI_32_bin.50</strain>
    </source>
</reference>
<dbReference type="GO" id="GO:0008168">
    <property type="term" value="F:methyltransferase activity"/>
    <property type="evidence" value="ECO:0007669"/>
    <property type="project" value="UniProtKB-KW"/>
</dbReference>
<gene>
    <name evidence="2" type="ORF">HXN55_10875</name>
</gene>
<dbReference type="AlphaFoldDB" id="A0A9D6AB83"/>
<evidence type="ECO:0000259" key="1">
    <source>
        <dbReference type="Pfam" id="PF13847"/>
    </source>
</evidence>
<proteinExistence type="predicted"/>
<evidence type="ECO:0000313" key="3">
    <source>
        <dbReference type="Proteomes" id="UP000787419"/>
    </source>
</evidence>
<dbReference type="InterPro" id="IPR029063">
    <property type="entry name" value="SAM-dependent_MTases_sf"/>
</dbReference>
<dbReference type="Gene3D" id="3.40.50.150">
    <property type="entry name" value="Vaccinia Virus protein VP39"/>
    <property type="match status" value="1"/>
</dbReference>
<dbReference type="InterPro" id="IPR025714">
    <property type="entry name" value="Methyltranfer_dom"/>
</dbReference>
<organism evidence="2 3">
    <name type="scientific">Prevotella nigrescens</name>
    <dbReference type="NCBI Taxonomy" id="28133"/>
    <lineage>
        <taxon>Bacteria</taxon>
        <taxon>Pseudomonadati</taxon>
        <taxon>Bacteroidota</taxon>
        <taxon>Bacteroidia</taxon>
        <taxon>Bacteroidales</taxon>
        <taxon>Prevotellaceae</taxon>
        <taxon>Prevotella</taxon>
    </lineage>
</organism>
<sequence length="262" mass="30995">MQARHLDRKRYFEDSAITSAHYCLPYIKNFHPLNAYSRILEIGCGEGRNLKPFAKAGYRVFGVDMAEIRIEQARQFFSKENLECCFESGDFMKYPAPSDDDKFDVVILHDVIEHIPDKLAFVSHIRKFMNKDGILFVAFPAWQMPFGGHQQICRNNVWSKIPFFHLLPHSWYRFILRKVAKEEDATIKELLYIKQCRCPIEKFEKVIKTVDLSIQSRLLWFINPHYHQKFGLNPRKLCLPISHIPILRNFFTTSCFYLLKLK</sequence>
<keyword evidence="2" id="KW-0808">Transferase</keyword>
<keyword evidence="2" id="KW-0489">Methyltransferase</keyword>
<dbReference type="GO" id="GO:0032259">
    <property type="term" value="P:methylation"/>
    <property type="evidence" value="ECO:0007669"/>
    <property type="project" value="UniProtKB-KW"/>
</dbReference>
<dbReference type="EMBL" id="JABZTM010000158">
    <property type="protein sequence ID" value="MBF1447860.1"/>
    <property type="molecule type" value="Genomic_DNA"/>
</dbReference>
<name>A0A9D6AB83_9BACT</name>
<comment type="caution">
    <text evidence="2">The sequence shown here is derived from an EMBL/GenBank/DDBJ whole genome shotgun (WGS) entry which is preliminary data.</text>
</comment>
<feature type="domain" description="Methyltransferase" evidence="1">
    <location>
        <begin position="37"/>
        <end position="157"/>
    </location>
</feature>
<dbReference type="RefSeq" id="WP_278491164.1">
    <property type="nucleotide sequence ID" value="NZ_JABZTM010000158.1"/>
</dbReference>
<evidence type="ECO:0000313" key="2">
    <source>
        <dbReference type="EMBL" id="MBF1447860.1"/>
    </source>
</evidence>
<dbReference type="Proteomes" id="UP000787419">
    <property type="component" value="Unassembled WGS sequence"/>
</dbReference>
<dbReference type="Pfam" id="PF13847">
    <property type="entry name" value="Methyltransf_31"/>
    <property type="match status" value="1"/>
</dbReference>
<protein>
    <submittedName>
        <fullName evidence="2">Class I SAM-dependent methyltransferase</fullName>
    </submittedName>
</protein>